<dbReference type="PANTHER" id="PTHR43169">
    <property type="entry name" value="EXSB FAMILY PROTEIN"/>
    <property type="match status" value="1"/>
</dbReference>
<evidence type="ECO:0000259" key="2">
    <source>
        <dbReference type="Pfam" id="PF02540"/>
    </source>
</evidence>
<name>A0A371IL27_9FIRM</name>
<evidence type="ECO:0000313" key="4">
    <source>
        <dbReference type="Proteomes" id="UP000093352"/>
    </source>
</evidence>
<dbReference type="GO" id="GO:0016783">
    <property type="term" value="F:sulfurtransferase activity"/>
    <property type="evidence" value="ECO:0007669"/>
    <property type="project" value="InterPro"/>
</dbReference>
<dbReference type="Proteomes" id="UP000093352">
    <property type="component" value="Unassembled WGS sequence"/>
</dbReference>
<organism evidence="3 4">
    <name type="scientific">Criibacterium bergeronii</name>
    <dbReference type="NCBI Taxonomy" id="1871336"/>
    <lineage>
        <taxon>Bacteria</taxon>
        <taxon>Bacillati</taxon>
        <taxon>Bacillota</taxon>
        <taxon>Clostridia</taxon>
        <taxon>Peptostreptococcales</taxon>
        <taxon>Filifactoraceae</taxon>
        <taxon>Criibacterium</taxon>
    </lineage>
</organism>
<keyword evidence="4" id="KW-1185">Reference proteome</keyword>
<dbReference type="Gene3D" id="3.40.50.620">
    <property type="entry name" value="HUPs"/>
    <property type="match status" value="1"/>
</dbReference>
<dbReference type="InterPro" id="IPR014729">
    <property type="entry name" value="Rossmann-like_a/b/a_fold"/>
</dbReference>
<feature type="domain" description="NAD/GMP synthase" evidence="2">
    <location>
        <begin position="6"/>
        <end position="106"/>
    </location>
</feature>
<dbReference type="Pfam" id="PF02540">
    <property type="entry name" value="NAD_synthase"/>
    <property type="match status" value="1"/>
</dbReference>
<dbReference type="PIRSF" id="PIRSF006661">
    <property type="entry name" value="PP-lp_UCP006661"/>
    <property type="match status" value="1"/>
</dbReference>
<feature type="active site" description="Nucleophile and sulfur donor" evidence="1">
    <location>
        <position position="197"/>
    </location>
</feature>
<dbReference type="AlphaFoldDB" id="A0A371IL27"/>
<dbReference type="RefSeq" id="WP_068913931.1">
    <property type="nucleotide sequence ID" value="NZ_MBEW02000011.1"/>
</dbReference>
<evidence type="ECO:0000313" key="3">
    <source>
        <dbReference type="EMBL" id="RDY21160.1"/>
    </source>
</evidence>
<dbReference type="STRING" id="1871336.BBG48_04800"/>
<dbReference type="PANTHER" id="PTHR43169:SF2">
    <property type="entry name" value="NAD_GMP SYNTHASE DOMAIN-CONTAINING PROTEIN"/>
    <property type="match status" value="1"/>
</dbReference>
<gene>
    <name evidence="3" type="primary">larE</name>
    <name evidence="3" type="ORF">BBG48_006455</name>
</gene>
<accession>A0A371IL27</accession>
<dbReference type="EMBL" id="MBEW02000011">
    <property type="protein sequence ID" value="RDY21160.1"/>
    <property type="molecule type" value="Genomic_DNA"/>
</dbReference>
<sequence length="285" mass="32521">MKYTEKEESLIEFIKKLMPDGVAVAFSGGVDSTLILKAAKDILDNEKNFSDEKFYNERSDIKKDLKLVAFTLNTILNPKNDLKIAKSICDDFGVKQVVINVNEITNPKILSNDKMRCYYCKNDLFSRIFEEKSKYSLKYVIDGSNFDDKDNYRPGSIAAKELGVISPLEECGFTKNEVREFAKKLEISVANRASAPCMLTRYPYDTKVDFLQFDKIEELEGKIKSLGIYNVRVRVHGDIARVEVDKDKLAFLAEKINNLIPDFERAGFKYTTIDARGFRSGSMDE</sequence>
<dbReference type="NCBIfam" id="TIGR00268">
    <property type="entry name" value="ATP-dependent sacrificial sulfur transferase LarE"/>
    <property type="match status" value="1"/>
</dbReference>
<dbReference type="InterPro" id="IPR005232">
    <property type="entry name" value="LarE"/>
</dbReference>
<dbReference type="InterPro" id="IPR022310">
    <property type="entry name" value="NAD/GMP_synthase"/>
</dbReference>
<proteinExistence type="predicted"/>
<dbReference type="InterPro" id="IPR052188">
    <property type="entry name" value="Ni-pincer_cofactor_biosynth"/>
</dbReference>
<reference evidence="3 4" key="1">
    <citation type="journal article" date="2016" name="Genome Announc.">
        <title>Draft Genome Sequence of Criibacterium bergeronii gen. nov., sp. nov., Strain CCRI-22567T, Isolated from a Vaginal Sample from a Woman with Bacterial Vaginosis.</title>
        <authorList>
            <person name="Maheux A.F."/>
            <person name="Berube E."/>
            <person name="Boudreau D.K."/>
            <person name="Raymond F."/>
            <person name="Corbeil J."/>
            <person name="Roy P.H."/>
            <person name="Boissinot M."/>
            <person name="Omar R.F."/>
        </authorList>
    </citation>
    <scope>NUCLEOTIDE SEQUENCE [LARGE SCALE GENOMIC DNA]</scope>
    <source>
        <strain evidence="3 4">CCRI-22567</strain>
    </source>
</reference>
<dbReference type="GO" id="GO:0006163">
    <property type="term" value="P:purine nucleotide metabolic process"/>
    <property type="evidence" value="ECO:0007669"/>
    <property type="project" value="UniProtKB-ARBA"/>
</dbReference>
<evidence type="ECO:0000256" key="1">
    <source>
        <dbReference type="PIRSR" id="PIRSR006661-1"/>
    </source>
</evidence>
<comment type="caution">
    <text evidence="3">The sequence shown here is derived from an EMBL/GenBank/DDBJ whole genome shotgun (WGS) entry which is preliminary data.</text>
</comment>
<dbReference type="SUPFAM" id="SSF52402">
    <property type="entry name" value="Adenine nucleotide alpha hydrolases-like"/>
    <property type="match status" value="1"/>
</dbReference>
<protein>
    <submittedName>
        <fullName evidence="3">ATP-dependent sacrificial sulfur transferase LarE</fullName>
    </submittedName>
</protein>
<keyword evidence="3" id="KW-0808">Transferase</keyword>